<feature type="region of interest" description="Disordered" evidence="1">
    <location>
        <begin position="141"/>
        <end position="167"/>
    </location>
</feature>
<feature type="compositionally biased region" description="Basic and acidic residues" evidence="1">
    <location>
        <begin position="375"/>
        <end position="388"/>
    </location>
</feature>
<evidence type="ECO:0000256" key="1">
    <source>
        <dbReference type="SAM" id="MobiDB-lite"/>
    </source>
</evidence>
<dbReference type="OrthoDB" id="2456565at2759"/>
<dbReference type="AlphaFoldDB" id="A0A015IIN6"/>
<feature type="region of interest" description="Disordered" evidence="1">
    <location>
        <begin position="652"/>
        <end position="682"/>
    </location>
</feature>
<organism evidence="2 3">
    <name type="scientific">Rhizophagus irregularis (strain DAOM 197198w)</name>
    <name type="common">Glomus intraradices</name>
    <dbReference type="NCBI Taxonomy" id="1432141"/>
    <lineage>
        <taxon>Eukaryota</taxon>
        <taxon>Fungi</taxon>
        <taxon>Fungi incertae sedis</taxon>
        <taxon>Mucoromycota</taxon>
        <taxon>Glomeromycotina</taxon>
        <taxon>Glomeromycetes</taxon>
        <taxon>Glomerales</taxon>
        <taxon>Glomeraceae</taxon>
        <taxon>Rhizophagus</taxon>
    </lineage>
</organism>
<feature type="compositionally biased region" description="Basic residues" evidence="1">
    <location>
        <begin position="155"/>
        <end position="167"/>
    </location>
</feature>
<feature type="compositionally biased region" description="Basic and acidic residues" evidence="1">
    <location>
        <begin position="141"/>
        <end position="154"/>
    </location>
</feature>
<feature type="compositionally biased region" description="Basic residues" evidence="1">
    <location>
        <begin position="671"/>
        <end position="682"/>
    </location>
</feature>
<dbReference type="EMBL" id="JEMT01028694">
    <property type="protein sequence ID" value="EXX53950.1"/>
    <property type="molecule type" value="Genomic_DNA"/>
</dbReference>
<dbReference type="Proteomes" id="UP000022910">
    <property type="component" value="Unassembled WGS sequence"/>
</dbReference>
<keyword evidence="3" id="KW-1185">Reference proteome</keyword>
<evidence type="ECO:0000313" key="2">
    <source>
        <dbReference type="EMBL" id="EXX53950.1"/>
    </source>
</evidence>
<name>A0A015IIN6_RHIIW</name>
<protein>
    <submittedName>
        <fullName evidence="2">Uncharacterized protein</fullName>
    </submittedName>
</protein>
<feature type="compositionally biased region" description="Low complexity" evidence="1">
    <location>
        <begin position="659"/>
        <end position="668"/>
    </location>
</feature>
<dbReference type="SMR" id="A0A015IIN6"/>
<gene>
    <name evidence="2" type="ORF">RirG_239210</name>
</gene>
<feature type="region of interest" description="Disordered" evidence="1">
    <location>
        <begin position="582"/>
        <end position="630"/>
    </location>
</feature>
<reference evidence="2 3" key="1">
    <citation type="submission" date="2014-02" db="EMBL/GenBank/DDBJ databases">
        <title>Single nucleus genome sequencing reveals high similarity among nuclei of an endomycorrhizal fungus.</title>
        <authorList>
            <person name="Lin K."/>
            <person name="Geurts R."/>
            <person name="Zhang Z."/>
            <person name="Limpens E."/>
            <person name="Saunders D.G."/>
            <person name="Mu D."/>
            <person name="Pang E."/>
            <person name="Cao H."/>
            <person name="Cha H."/>
            <person name="Lin T."/>
            <person name="Zhou Q."/>
            <person name="Shang Y."/>
            <person name="Li Y."/>
            <person name="Ivanov S."/>
            <person name="Sharma T."/>
            <person name="Velzen R.V."/>
            <person name="Ruijter N.D."/>
            <person name="Aanen D.K."/>
            <person name="Win J."/>
            <person name="Kamoun S."/>
            <person name="Bisseling T."/>
            <person name="Huang S."/>
        </authorList>
    </citation>
    <scope>NUCLEOTIDE SEQUENCE [LARGE SCALE GENOMIC DNA]</scope>
    <source>
        <strain evidence="3">DAOM197198w</strain>
    </source>
</reference>
<feature type="compositionally biased region" description="Acidic residues" evidence="1">
    <location>
        <begin position="612"/>
        <end position="627"/>
    </location>
</feature>
<proteinExistence type="predicted"/>
<sequence>MESAYKFIEYRYRFLKETKNISSANSRTSAKSHERAPRDGGLSKTEQNFLESIRNDAVRRKETIKDIVLKCSAASFDVYIDEIKRLSWENSKLHKELRRKDHVMDRKVNEEKQQARIISQKNEQIRKISQEVEKTRSELKKVKTGVNKETDQLKKSKKGRSASNKRKREKILEIPVLPENTSNDQQGKEARDIFFYDIPKYWSEDDVRTNLMKIGTVYRLQIRGQYKYKTVKAKIALNANFEKTFLDGHFSICISKNFIRWYDVKLGLKGRQERDQWQTVRDLTNEEMESIKKRNTYDFTKKLQQNSKTAFIKIIKITKNWKVIGYFKNLKEMEEAVEDSCTQGDINRVWLVRNKKTIYKDGDDKIRTKKLHEKINQEKAKSPERLASESRTPITPPGRIYRELGNFASRQESLLHPSKAEQYSRISKTPDENEVVEMIKNWRVGENTHDHNDTSENKGKQVLKKDNVAPEEVVEIIKDYRTNKIKYVQYQESTTDREEHLMKKLDEVKEIFNQTSNKMEWEKINSATFSVFGEQMGLTEWAEIKKMALEPNNFFRLGHQIISLAERSKIFQEYTTLNDNFKQRLENENRHQDEKKTGEKRPMLESPKKEEEPSDSDYAEFDEENSIPEECWTTNYQTVHLQEIQLMMFDEVKEEETTEATASPSSTKSGKDKKKKKNNNKK</sequence>
<dbReference type="HOGENOM" id="CLU_028426_0_0_1"/>
<evidence type="ECO:0000313" key="3">
    <source>
        <dbReference type="Proteomes" id="UP000022910"/>
    </source>
</evidence>
<feature type="compositionally biased region" description="Basic and acidic residues" evidence="1">
    <location>
        <begin position="582"/>
        <end position="611"/>
    </location>
</feature>
<comment type="caution">
    <text evidence="2">The sequence shown here is derived from an EMBL/GenBank/DDBJ whole genome shotgun (WGS) entry which is preliminary data.</text>
</comment>
<feature type="region of interest" description="Disordered" evidence="1">
    <location>
        <begin position="23"/>
        <end position="44"/>
    </location>
</feature>
<accession>A0A015IIN6</accession>
<feature type="region of interest" description="Disordered" evidence="1">
    <location>
        <begin position="375"/>
        <end position="399"/>
    </location>
</feature>